<feature type="transmembrane region" description="Helical" evidence="11">
    <location>
        <begin position="21"/>
        <end position="49"/>
    </location>
</feature>
<dbReference type="GO" id="GO:0016887">
    <property type="term" value="F:ATP hydrolysis activity"/>
    <property type="evidence" value="ECO:0007669"/>
    <property type="project" value="InterPro"/>
</dbReference>
<dbReference type="InterPro" id="IPR017871">
    <property type="entry name" value="ABC_transporter-like_CS"/>
</dbReference>
<dbReference type="SMART" id="SM00382">
    <property type="entry name" value="AAA"/>
    <property type="match status" value="1"/>
</dbReference>
<proteinExistence type="inferred from homology"/>
<comment type="similarity">
    <text evidence="9">Belongs to the ABC transporter superfamily. Lipid exporter (TC 3.A.1.106) family.</text>
</comment>
<dbReference type="PROSITE" id="PS50893">
    <property type="entry name" value="ABC_TRANSPORTER_2"/>
    <property type="match status" value="1"/>
</dbReference>
<comment type="subcellular location">
    <subcellularLocation>
        <location evidence="1">Cell membrane</location>
        <topology evidence="1">Multi-pass membrane protein</topology>
    </subcellularLocation>
</comment>
<keyword evidence="2" id="KW-0813">Transport</keyword>
<name>A0AA41Q2U0_9ACTN</name>
<evidence type="ECO:0000256" key="1">
    <source>
        <dbReference type="ARBA" id="ARBA00004651"/>
    </source>
</evidence>
<evidence type="ECO:0000259" key="12">
    <source>
        <dbReference type="PROSITE" id="PS50893"/>
    </source>
</evidence>
<dbReference type="SUPFAM" id="SSF52540">
    <property type="entry name" value="P-loop containing nucleoside triphosphate hydrolases"/>
    <property type="match status" value="1"/>
</dbReference>
<dbReference type="GO" id="GO:0005886">
    <property type="term" value="C:plasma membrane"/>
    <property type="evidence" value="ECO:0007669"/>
    <property type="project" value="UniProtKB-SubCell"/>
</dbReference>
<gene>
    <name evidence="14" type="ORF">LZ495_23570</name>
</gene>
<comment type="caution">
    <text evidence="14">The sequence shown here is derived from an EMBL/GenBank/DDBJ whole genome shotgun (WGS) entry which is preliminary data.</text>
</comment>
<dbReference type="InterPro" id="IPR036640">
    <property type="entry name" value="ABC1_TM_sf"/>
</dbReference>
<sequence length="585" mass="63840">MLLALRHYGRELKRNRKFSVPALLCPAIGNVCLFYIAPLFVAALVAHLADGGDSVLWYVAGFAAMGLLGEVFWRVGLHCINRTDGLGMERLYIFGMDELLAKDAAFFHENFAGSLTKRVLSFASRYEEFVDTLAFAVVANLIPLGFASVILWFYNPILVAVLVGMLAVTAFVIAPLIRRRQKLVDQREAAIARVSGHVADSIMNMETVRAFAAEEHEAAEHKSRVAESRRLSLRSWDYGNLRIDTIVAPLSVLANSLGLLLAVTLGGGLGVEATIVAFTYYTNATRIMFEFNQIYRRLESSLTEAAQFTELLLEPPTVVDPPVPEPLRPAAADVRFDAVTFAHGGAPPLFAGLDLTVPSGSKLGLVGRSGGGKSTLTRLLLRFMDVDEGRILIGGQDIAKLRQTDLRSLIAYVPQDPAMFHRTLRENIAFAKPGASDADIMRAARAAHVTDFAEALTDGFDTMVGERGIKLSGGQRQRVALARAILRDTPILLLDEATSALDSESEVLVQEALWELMDGRTALVVAHRLSTVAQMDKLVVLDHGEIVEQGTHAELLARQGTYAKLWHHQSGGFLDEDGGVPAQRN</sequence>
<dbReference type="GO" id="GO:0140359">
    <property type="term" value="F:ABC-type transporter activity"/>
    <property type="evidence" value="ECO:0007669"/>
    <property type="project" value="InterPro"/>
</dbReference>
<dbReference type="Pfam" id="PF00005">
    <property type="entry name" value="ABC_tran"/>
    <property type="match status" value="1"/>
</dbReference>
<feature type="transmembrane region" description="Helical" evidence="11">
    <location>
        <begin position="129"/>
        <end position="151"/>
    </location>
</feature>
<reference evidence="14" key="1">
    <citation type="submission" date="2022-01" db="EMBL/GenBank/DDBJ databases">
        <title>Genome-Based Taxonomic Classification of the Phylum Actinobacteria.</title>
        <authorList>
            <person name="Gao Y."/>
        </authorList>
    </citation>
    <scope>NUCLEOTIDE SEQUENCE</scope>
    <source>
        <strain evidence="14">KLBMP 8922</strain>
    </source>
</reference>
<organism evidence="14 15">
    <name type="scientific">Yinghuangia soli</name>
    <dbReference type="NCBI Taxonomy" id="2908204"/>
    <lineage>
        <taxon>Bacteria</taxon>
        <taxon>Bacillati</taxon>
        <taxon>Actinomycetota</taxon>
        <taxon>Actinomycetes</taxon>
        <taxon>Kitasatosporales</taxon>
        <taxon>Streptomycetaceae</taxon>
        <taxon>Yinghuangia</taxon>
    </lineage>
</organism>
<evidence type="ECO:0000259" key="13">
    <source>
        <dbReference type="PROSITE" id="PS50929"/>
    </source>
</evidence>
<dbReference type="RefSeq" id="WP_235055015.1">
    <property type="nucleotide sequence ID" value="NZ_JAKFHA010000015.1"/>
</dbReference>
<keyword evidence="7 11" id="KW-0472">Membrane</keyword>
<evidence type="ECO:0000256" key="8">
    <source>
        <dbReference type="ARBA" id="ARBA00055053"/>
    </source>
</evidence>
<dbReference type="PANTHER" id="PTHR24221:SF654">
    <property type="entry name" value="ATP-BINDING CASSETTE SUB-FAMILY B MEMBER 6"/>
    <property type="match status" value="1"/>
</dbReference>
<dbReference type="Proteomes" id="UP001165378">
    <property type="component" value="Unassembled WGS sequence"/>
</dbReference>
<protein>
    <recommendedName>
        <fullName evidence="10">Fatty acid ABC transporter ATP-binding/permease protein</fullName>
    </recommendedName>
</protein>
<evidence type="ECO:0000256" key="5">
    <source>
        <dbReference type="ARBA" id="ARBA00022840"/>
    </source>
</evidence>
<dbReference type="PANTHER" id="PTHR24221">
    <property type="entry name" value="ATP-BINDING CASSETTE SUB-FAMILY B"/>
    <property type="match status" value="1"/>
</dbReference>
<evidence type="ECO:0000313" key="14">
    <source>
        <dbReference type="EMBL" id="MCF2530182.1"/>
    </source>
</evidence>
<dbReference type="EMBL" id="JAKFHA010000015">
    <property type="protein sequence ID" value="MCF2530182.1"/>
    <property type="molecule type" value="Genomic_DNA"/>
</dbReference>
<evidence type="ECO:0000256" key="6">
    <source>
        <dbReference type="ARBA" id="ARBA00022989"/>
    </source>
</evidence>
<keyword evidence="15" id="KW-1185">Reference proteome</keyword>
<keyword evidence="4" id="KW-0547">Nucleotide-binding</keyword>
<dbReference type="GO" id="GO:0034040">
    <property type="term" value="F:ATPase-coupled lipid transmembrane transporter activity"/>
    <property type="evidence" value="ECO:0007669"/>
    <property type="project" value="TreeGrafter"/>
</dbReference>
<dbReference type="InterPro" id="IPR027417">
    <property type="entry name" value="P-loop_NTPase"/>
</dbReference>
<keyword evidence="3 11" id="KW-0812">Transmembrane</keyword>
<evidence type="ECO:0000256" key="4">
    <source>
        <dbReference type="ARBA" id="ARBA00022741"/>
    </source>
</evidence>
<evidence type="ECO:0000256" key="11">
    <source>
        <dbReference type="SAM" id="Phobius"/>
    </source>
</evidence>
<evidence type="ECO:0000256" key="3">
    <source>
        <dbReference type="ARBA" id="ARBA00022692"/>
    </source>
</evidence>
<dbReference type="PROSITE" id="PS00211">
    <property type="entry name" value="ABC_TRANSPORTER_1"/>
    <property type="match status" value="1"/>
</dbReference>
<dbReference type="InterPro" id="IPR039421">
    <property type="entry name" value="Type_1_exporter"/>
</dbReference>
<dbReference type="InterPro" id="IPR003439">
    <property type="entry name" value="ABC_transporter-like_ATP-bd"/>
</dbReference>
<dbReference type="InterPro" id="IPR003593">
    <property type="entry name" value="AAA+_ATPase"/>
</dbReference>
<accession>A0AA41Q2U0</accession>
<dbReference type="InterPro" id="IPR011527">
    <property type="entry name" value="ABC1_TM_dom"/>
</dbReference>
<feature type="transmembrane region" description="Helical" evidence="11">
    <location>
        <begin position="259"/>
        <end position="281"/>
    </location>
</feature>
<evidence type="ECO:0000256" key="2">
    <source>
        <dbReference type="ARBA" id="ARBA00022448"/>
    </source>
</evidence>
<dbReference type="AlphaFoldDB" id="A0AA41Q2U0"/>
<evidence type="ECO:0000256" key="10">
    <source>
        <dbReference type="ARBA" id="ARBA00071747"/>
    </source>
</evidence>
<evidence type="ECO:0000256" key="7">
    <source>
        <dbReference type="ARBA" id="ARBA00023136"/>
    </source>
</evidence>
<feature type="domain" description="ABC transmembrane type-1" evidence="13">
    <location>
        <begin position="27"/>
        <end position="300"/>
    </location>
</feature>
<feature type="domain" description="ABC transporter" evidence="12">
    <location>
        <begin position="334"/>
        <end position="568"/>
    </location>
</feature>
<evidence type="ECO:0000256" key="9">
    <source>
        <dbReference type="ARBA" id="ARBA00061644"/>
    </source>
</evidence>
<keyword evidence="6 11" id="KW-1133">Transmembrane helix</keyword>
<comment type="function">
    <text evidence="8">ABC transporter involved in fatty acid import. Transmembrane domains (TMD) form a pore in the membrane and the ATP-binding domain (NBD) is responsible for energy generation.</text>
</comment>
<dbReference type="Gene3D" id="1.20.1560.10">
    <property type="entry name" value="ABC transporter type 1, transmembrane domain"/>
    <property type="match status" value="1"/>
</dbReference>
<dbReference type="PROSITE" id="PS50929">
    <property type="entry name" value="ABC_TM1F"/>
    <property type="match status" value="1"/>
</dbReference>
<keyword evidence="5 14" id="KW-0067">ATP-binding</keyword>
<dbReference type="SUPFAM" id="SSF90123">
    <property type="entry name" value="ABC transporter transmembrane region"/>
    <property type="match status" value="1"/>
</dbReference>
<evidence type="ECO:0000313" key="15">
    <source>
        <dbReference type="Proteomes" id="UP001165378"/>
    </source>
</evidence>
<dbReference type="Gene3D" id="3.40.50.300">
    <property type="entry name" value="P-loop containing nucleotide triphosphate hydrolases"/>
    <property type="match status" value="1"/>
</dbReference>
<dbReference type="FunFam" id="3.40.50.300:FF:000287">
    <property type="entry name" value="Multidrug ABC transporter ATP-binding protein"/>
    <property type="match status" value="1"/>
</dbReference>
<dbReference type="Pfam" id="PF00664">
    <property type="entry name" value="ABC_membrane"/>
    <property type="match status" value="1"/>
</dbReference>
<dbReference type="GO" id="GO:0005524">
    <property type="term" value="F:ATP binding"/>
    <property type="evidence" value="ECO:0007669"/>
    <property type="project" value="UniProtKB-KW"/>
</dbReference>
<feature type="transmembrane region" description="Helical" evidence="11">
    <location>
        <begin position="157"/>
        <end position="177"/>
    </location>
</feature>
<feature type="transmembrane region" description="Helical" evidence="11">
    <location>
        <begin position="55"/>
        <end position="73"/>
    </location>
</feature>